<protein>
    <submittedName>
        <fullName evidence="1 2">Uncharacterized protein</fullName>
    </submittedName>
</protein>
<dbReference type="Proteomes" id="UP000006727">
    <property type="component" value="Chromosome 11"/>
</dbReference>
<keyword evidence="3" id="KW-1185">Reference proteome</keyword>
<evidence type="ECO:0000313" key="3">
    <source>
        <dbReference type="Proteomes" id="UP000006727"/>
    </source>
</evidence>
<dbReference type="AlphaFoldDB" id="A0A2K1JTR4"/>
<evidence type="ECO:0000313" key="2">
    <source>
        <dbReference type="EnsemblPlants" id="PAC:32958550.CDS.1"/>
    </source>
</evidence>
<name>A0A2K1JTR4_PHYPA</name>
<gene>
    <name evidence="1" type="ORF">PHYPA_014691</name>
</gene>
<proteinExistence type="predicted"/>
<dbReference type="InParanoid" id="A0A2K1JTR4"/>
<dbReference type="PaxDb" id="3218-PP1S262_50V6.1"/>
<dbReference type="EnsemblPlants" id="Pp3c11_7010V3.1">
    <property type="protein sequence ID" value="PAC:32958550.CDS.1"/>
    <property type="gene ID" value="Pp3c11_7010"/>
</dbReference>
<sequence>MLRAIGNHYLHNILTLHDSCCPNRVTLLSAEHSNLARLQHWFHQYSRLLPFLQFLHIRNPEITIRHWFACLIRL</sequence>
<dbReference type="EMBL" id="ABEU02000011">
    <property type="protein sequence ID" value="PNR44921.1"/>
    <property type="molecule type" value="Genomic_DNA"/>
</dbReference>
<reference evidence="2" key="3">
    <citation type="submission" date="2020-12" db="UniProtKB">
        <authorList>
            <consortium name="EnsemblPlants"/>
        </authorList>
    </citation>
    <scope>IDENTIFICATION</scope>
</reference>
<dbReference type="Gramene" id="Pp3c11_7010V3.1">
    <property type="protein sequence ID" value="PAC:32958550.CDS.1"/>
    <property type="gene ID" value="Pp3c11_7010"/>
</dbReference>
<reference evidence="1 3" key="1">
    <citation type="journal article" date="2008" name="Science">
        <title>The Physcomitrella genome reveals evolutionary insights into the conquest of land by plants.</title>
        <authorList>
            <person name="Rensing S."/>
            <person name="Lang D."/>
            <person name="Zimmer A."/>
            <person name="Terry A."/>
            <person name="Salamov A."/>
            <person name="Shapiro H."/>
            <person name="Nishiyama T."/>
            <person name="Perroud P.-F."/>
            <person name="Lindquist E."/>
            <person name="Kamisugi Y."/>
            <person name="Tanahashi T."/>
            <person name="Sakakibara K."/>
            <person name="Fujita T."/>
            <person name="Oishi K."/>
            <person name="Shin-I T."/>
            <person name="Kuroki Y."/>
            <person name="Toyoda A."/>
            <person name="Suzuki Y."/>
            <person name="Hashimoto A."/>
            <person name="Yamaguchi K."/>
            <person name="Sugano A."/>
            <person name="Kohara Y."/>
            <person name="Fujiyama A."/>
            <person name="Anterola A."/>
            <person name="Aoki S."/>
            <person name="Ashton N."/>
            <person name="Barbazuk W.B."/>
            <person name="Barker E."/>
            <person name="Bennetzen J."/>
            <person name="Bezanilla M."/>
            <person name="Blankenship R."/>
            <person name="Cho S.H."/>
            <person name="Dutcher S."/>
            <person name="Estelle M."/>
            <person name="Fawcett J.A."/>
            <person name="Gundlach H."/>
            <person name="Hanada K."/>
            <person name="Heyl A."/>
            <person name="Hicks K.A."/>
            <person name="Hugh J."/>
            <person name="Lohr M."/>
            <person name="Mayer K."/>
            <person name="Melkozernov A."/>
            <person name="Murata T."/>
            <person name="Nelson D."/>
            <person name="Pils B."/>
            <person name="Prigge M."/>
            <person name="Reiss B."/>
            <person name="Renner T."/>
            <person name="Rombauts S."/>
            <person name="Rushton P."/>
            <person name="Sanderfoot A."/>
            <person name="Schween G."/>
            <person name="Shiu S.-H."/>
            <person name="Stueber K."/>
            <person name="Theodoulou F.L."/>
            <person name="Tu H."/>
            <person name="Van de Peer Y."/>
            <person name="Verrier P.J."/>
            <person name="Waters E."/>
            <person name="Wood A."/>
            <person name="Yang L."/>
            <person name="Cove D."/>
            <person name="Cuming A."/>
            <person name="Hasebe M."/>
            <person name="Lucas S."/>
            <person name="Mishler D.B."/>
            <person name="Reski R."/>
            <person name="Grigoriev I."/>
            <person name="Quatrano R.S."/>
            <person name="Boore J.L."/>
        </authorList>
    </citation>
    <scope>NUCLEOTIDE SEQUENCE [LARGE SCALE GENOMIC DNA]</scope>
    <source>
        <strain evidence="2 3">cv. Gransden 2004</strain>
    </source>
</reference>
<evidence type="ECO:0000313" key="1">
    <source>
        <dbReference type="EMBL" id="PNR44921.1"/>
    </source>
</evidence>
<organism evidence="1">
    <name type="scientific">Physcomitrium patens</name>
    <name type="common">Spreading-leaved earth moss</name>
    <name type="synonym">Physcomitrella patens</name>
    <dbReference type="NCBI Taxonomy" id="3218"/>
    <lineage>
        <taxon>Eukaryota</taxon>
        <taxon>Viridiplantae</taxon>
        <taxon>Streptophyta</taxon>
        <taxon>Embryophyta</taxon>
        <taxon>Bryophyta</taxon>
        <taxon>Bryophytina</taxon>
        <taxon>Bryopsida</taxon>
        <taxon>Funariidae</taxon>
        <taxon>Funariales</taxon>
        <taxon>Funariaceae</taxon>
        <taxon>Physcomitrium</taxon>
    </lineage>
</organism>
<reference evidence="1 3" key="2">
    <citation type="journal article" date="2018" name="Plant J.">
        <title>The Physcomitrella patens chromosome-scale assembly reveals moss genome structure and evolution.</title>
        <authorList>
            <person name="Lang D."/>
            <person name="Ullrich K.K."/>
            <person name="Murat F."/>
            <person name="Fuchs J."/>
            <person name="Jenkins J."/>
            <person name="Haas F.B."/>
            <person name="Piednoel M."/>
            <person name="Gundlach H."/>
            <person name="Van Bel M."/>
            <person name="Meyberg R."/>
            <person name="Vives C."/>
            <person name="Morata J."/>
            <person name="Symeonidi A."/>
            <person name="Hiss M."/>
            <person name="Muchero W."/>
            <person name="Kamisugi Y."/>
            <person name="Saleh O."/>
            <person name="Blanc G."/>
            <person name="Decker E.L."/>
            <person name="van Gessel N."/>
            <person name="Grimwood J."/>
            <person name="Hayes R.D."/>
            <person name="Graham S.W."/>
            <person name="Gunter L.E."/>
            <person name="McDaniel S.F."/>
            <person name="Hoernstein S.N.W."/>
            <person name="Larsson A."/>
            <person name="Li F.W."/>
            <person name="Perroud P.F."/>
            <person name="Phillips J."/>
            <person name="Ranjan P."/>
            <person name="Rokshar D.S."/>
            <person name="Rothfels C.J."/>
            <person name="Schneider L."/>
            <person name="Shu S."/>
            <person name="Stevenson D.W."/>
            <person name="Thummler F."/>
            <person name="Tillich M."/>
            <person name="Villarreal Aguilar J.C."/>
            <person name="Widiez T."/>
            <person name="Wong G.K."/>
            <person name="Wymore A."/>
            <person name="Zhang Y."/>
            <person name="Zimmer A.D."/>
            <person name="Quatrano R.S."/>
            <person name="Mayer K.F.X."/>
            <person name="Goodstein D."/>
            <person name="Casacuberta J.M."/>
            <person name="Vandepoele K."/>
            <person name="Reski R."/>
            <person name="Cuming A.C."/>
            <person name="Tuskan G.A."/>
            <person name="Maumus F."/>
            <person name="Salse J."/>
            <person name="Schmutz J."/>
            <person name="Rensing S.A."/>
        </authorList>
    </citation>
    <scope>NUCLEOTIDE SEQUENCE [LARGE SCALE GENOMIC DNA]</scope>
    <source>
        <strain evidence="2 3">cv. Gransden 2004</strain>
    </source>
</reference>
<accession>A0A2K1JTR4</accession>